<gene>
    <name evidence="1" type="ORF">PYW08_006783</name>
</gene>
<dbReference type="EMBL" id="CM056778">
    <property type="protein sequence ID" value="KAJ8736127.1"/>
    <property type="molecule type" value="Genomic_DNA"/>
</dbReference>
<evidence type="ECO:0000313" key="1">
    <source>
        <dbReference type="EMBL" id="KAJ8736127.1"/>
    </source>
</evidence>
<organism evidence="1 2">
    <name type="scientific">Mythimna loreyi</name>
    <dbReference type="NCBI Taxonomy" id="667449"/>
    <lineage>
        <taxon>Eukaryota</taxon>
        <taxon>Metazoa</taxon>
        <taxon>Ecdysozoa</taxon>
        <taxon>Arthropoda</taxon>
        <taxon>Hexapoda</taxon>
        <taxon>Insecta</taxon>
        <taxon>Pterygota</taxon>
        <taxon>Neoptera</taxon>
        <taxon>Endopterygota</taxon>
        <taxon>Lepidoptera</taxon>
        <taxon>Glossata</taxon>
        <taxon>Ditrysia</taxon>
        <taxon>Noctuoidea</taxon>
        <taxon>Noctuidae</taxon>
        <taxon>Noctuinae</taxon>
        <taxon>Hadenini</taxon>
        <taxon>Mythimna</taxon>
    </lineage>
</organism>
<name>A0ACC2RBF3_9NEOP</name>
<proteinExistence type="predicted"/>
<dbReference type="Proteomes" id="UP001231649">
    <property type="component" value="Chromosome 2"/>
</dbReference>
<sequence>MQVGASSATMRAVILLAFGIAAVAAIPTKQSVIVGGQLAVISQYPSIAGLLYSTNGNNFNQACVGTIVTTKAILTAGHCVYGDAAYKWRIRVASSWANSGGAIYILSSIAVHPSFNIRIRDYDIAILRTAVPIVFSNTVQPATIAGTNYNLPDNQIVWAAGWGTTAAGAAPTEQLRHIQAWTINQYSCSSRYANFGANVTANMLCVGWPNVGSRDQCQGDSGGPIYHNGVLVGISSWGYGCANVVYPGVNSRISRLTTWIQSNV</sequence>
<protein>
    <submittedName>
        <fullName evidence="1">Uncharacterized protein</fullName>
    </submittedName>
</protein>
<keyword evidence="2" id="KW-1185">Reference proteome</keyword>
<comment type="caution">
    <text evidence="1">The sequence shown here is derived from an EMBL/GenBank/DDBJ whole genome shotgun (WGS) entry which is preliminary data.</text>
</comment>
<reference evidence="1" key="1">
    <citation type="submission" date="2023-03" db="EMBL/GenBank/DDBJ databases">
        <title>Chromosome-level genomes of two armyworms, Mythimna separata and Mythimna loreyi, provide insights into the biosynthesis and reception of sex pheromones.</title>
        <authorList>
            <person name="Zhao H."/>
        </authorList>
    </citation>
    <scope>NUCLEOTIDE SEQUENCE</scope>
    <source>
        <strain evidence="1">BeijingLab</strain>
    </source>
</reference>
<evidence type="ECO:0000313" key="2">
    <source>
        <dbReference type="Proteomes" id="UP001231649"/>
    </source>
</evidence>
<accession>A0ACC2RBF3</accession>